<accession>A0A516GT36</accession>
<dbReference type="EMBL" id="CP041637">
    <property type="protein sequence ID" value="QDO94683.1"/>
    <property type="molecule type" value="Genomic_DNA"/>
</dbReference>
<dbReference type="RefSeq" id="WP_143381559.1">
    <property type="nucleotide sequence ID" value="NZ_CP041637.1"/>
</dbReference>
<name>A0A516GT36_9FLAO</name>
<evidence type="ECO:0000313" key="2">
    <source>
        <dbReference type="Proteomes" id="UP000319209"/>
    </source>
</evidence>
<keyword evidence="2" id="KW-1185">Reference proteome</keyword>
<protein>
    <submittedName>
        <fullName evidence="1">Uncharacterized protein</fullName>
    </submittedName>
</protein>
<dbReference type="AlphaFoldDB" id="A0A516GT36"/>
<dbReference type="KEGG" id="fop:FNB79_12170"/>
<evidence type="ECO:0000313" key="1">
    <source>
        <dbReference type="EMBL" id="QDO94683.1"/>
    </source>
</evidence>
<dbReference type="Proteomes" id="UP000319209">
    <property type="component" value="Chromosome"/>
</dbReference>
<gene>
    <name evidence="1" type="ORF">FNB79_12170</name>
</gene>
<sequence length="133" mass="15559">MKIITLILIISCFIGYGQNSESEREKFRNIGNLIFSEDTDCNKAIEFAESDIKNGHPILLLAGGIAPVHILTDVDFEKKFKVSFYDYGCIQPSEICMEKYNWKIFDYLTEKYGKEWKKEIRDDVVGFKKWKKK</sequence>
<reference evidence="1 2" key="1">
    <citation type="submission" date="2019-07" db="EMBL/GenBank/DDBJ databases">
        <title>Genome sequencing for Formosa sp. PS13.</title>
        <authorList>
            <person name="Park S.-J."/>
        </authorList>
    </citation>
    <scope>NUCLEOTIDE SEQUENCE [LARGE SCALE GENOMIC DNA]</scope>
    <source>
        <strain evidence="1 2">PS13</strain>
    </source>
</reference>
<dbReference type="OrthoDB" id="886739at2"/>
<organism evidence="1 2">
    <name type="scientific">Formosa sediminum</name>
    <dbReference type="NCBI Taxonomy" id="2594004"/>
    <lineage>
        <taxon>Bacteria</taxon>
        <taxon>Pseudomonadati</taxon>
        <taxon>Bacteroidota</taxon>
        <taxon>Flavobacteriia</taxon>
        <taxon>Flavobacteriales</taxon>
        <taxon>Flavobacteriaceae</taxon>
        <taxon>Formosa</taxon>
    </lineage>
</organism>
<proteinExistence type="predicted"/>